<dbReference type="InterPro" id="IPR017868">
    <property type="entry name" value="Filamin/ABP280_repeat-like"/>
</dbReference>
<dbReference type="SUPFAM" id="SSF56988">
    <property type="entry name" value="Anthrax protective antigen"/>
    <property type="match status" value="1"/>
</dbReference>
<proteinExistence type="predicted"/>
<keyword evidence="5" id="KW-1185">Reference proteome</keyword>
<dbReference type="InterPro" id="IPR014756">
    <property type="entry name" value="Ig_E-set"/>
</dbReference>
<organism evidence="3">
    <name type="scientific">Guillardia theta (strain CCMP2712)</name>
    <name type="common">Cryptophyte</name>
    <dbReference type="NCBI Taxonomy" id="905079"/>
    <lineage>
        <taxon>Eukaryota</taxon>
        <taxon>Cryptophyceae</taxon>
        <taxon>Pyrenomonadales</taxon>
        <taxon>Geminigeraceae</taxon>
        <taxon>Guillardia</taxon>
    </lineage>
</organism>
<dbReference type="InterPro" id="IPR013783">
    <property type="entry name" value="Ig-like_fold"/>
</dbReference>
<dbReference type="SUPFAM" id="SSF81296">
    <property type="entry name" value="E set domains"/>
    <property type="match status" value="1"/>
</dbReference>
<sequence>MSVHKVDILEPGVIGIARDGVVIYHLGMNSGAVPSIDSCGGVLFASGLYAYVKYPSCLLPNPEVAHSPLVGFMLDGIPIYGPLDVGGAKAEDIHGRYQLDECGGHVDSQNNFYHYHYRSKYPFSISCFRACLFQPNLIYRNPYVAKISQDCKDSDLKYSYHPLDNLAISVINNFDPQAHLKLSVFHGGRNMTYGKFYDFKLQFEDVGIGSFFDLKWANEYQSPTHIPDALFFFSQDIMSNDISMLILPGLASTATSTTSAQNGSSYRVGIWNAEVVTRDRYGNRCSSTNLTVVSWIELNASIVNCTVIYQGSGNYRVSALVTRSGSWNFNVLVNERLLDDSPKVLIFEPGSVDAKISAVIGNCNGGLEFIMTRGQVANFLIQPKDSFGNNVTTTSGVGFSAWLRKDLTVHNYCPIYQLLPSLYSASCLAYTPGLISLEVVFQLHFVGSTPLQVYVEAGSTCAGTSRVYGPLLTLSTVGIETFFFIETRDALYFNKNAGGDQFFVSFNSTAANATGSVLDASMDRLNFTCNRPSSMNNPSIELGILQATLEVFDKQMLYLRTGKSFASFGDFILIDSEIMSVVSSSSNSLVVQRGQFGGAVGIHLPGSLIYLFLPNCEAGKYVTYVQLTVSGTYVVTVSLGGFYPLHGSPFVLRVRPAAFSLSNNKVVGEGLTLATAGFKSHFQVLARDLYGNVIEAFDDQIVNYQIFDTYLQVVFNGSYSLMFSEGMQLPVFLVQYYLEKGSCSCFSHSLKINGTDIIPDLQALCLTVVPQRASLSNSFFPQLTNRNLSVGTPALQVIDAFNSAGQVQCLNRIASVEILYDQVQGALVDASQVKVDVTCILPCTGSGFSATFDVQQGEVGNVRVLDCGCGYDPKFPPQIGNATFAPGVIFRPVFQSQSFERWSITYSALLVSGLRATFYESEEFTVPAFSGPWSNKGVQDVLCLTSGSIRTKESLGNHLNPSVFGDFKGFLILPNQGYTSISFAATGSGQRVKLWIDESIVIDTWTSLGAWIMTYSFTPSQASSAHEIHIRYKGTPLDCLSLKWNVTTIEELIPLQAFASQLHVTHPVLSDMRNGSYQIEFSSTKSGIYSNALALTYRGGLSATYIPNKLWQLTGNELRRVDPEVNFVWGSKAPMANFPSDDFSVIWEGFLQPKVDDIYQLHFIADDSIVVYFDGQKVLNTSQEEMRVEYVYFVTYPLLAQNLYQIKILYKEEQVHANARMLWSTNSMAKELISSSYLFYSTEPSRYFDSYILASNLNIDFTASKAVGQVPSKVTAGDSATFTAFYKDQFFNPTFGANPDGFFFVARALPVAGGIQSFQIDIVNGGLNYIPGSLRIEVCSQLFYSNFNVSSVGSINSIDNTFFDCGEVSHEHGLHVTPLYSTTNTLQGGSVTSVSISGTASLPYKHEGNLIWNCSGITDCEGFGLAGICYAASGNVTSVVLIDHGSNFSSIAKPSVYCEDGSGQEFQVNIAEGALFLPMYEAPMQKAICNSSDPCADMNVASLSLSVSLTRAGTMEFSVATAFSGGLQATYYLCSYSEELALDCGTPAKTVIDAESIF</sequence>
<dbReference type="GeneID" id="17308663"/>
<dbReference type="HOGENOM" id="CLU_246073_0_0_1"/>
<dbReference type="InterPro" id="IPR011658">
    <property type="entry name" value="PA14_dom"/>
</dbReference>
<dbReference type="PROSITE" id="PS51820">
    <property type="entry name" value="PA14"/>
    <property type="match status" value="1"/>
</dbReference>
<dbReference type="InterPro" id="IPR037524">
    <property type="entry name" value="PA14/GLEYA"/>
</dbReference>
<evidence type="ECO:0000313" key="5">
    <source>
        <dbReference type="Proteomes" id="UP000011087"/>
    </source>
</evidence>
<evidence type="ECO:0000313" key="4">
    <source>
        <dbReference type="EnsemblProtists" id="EKX51703"/>
    </source>
</evidence>
<dbReference type="Proteomes" id="UP000011087">
    <property type="component" value="Unassembled WGS sequence"/>
</dbReference>
<dbReference type="STRING" id="905079.L1JUD4"/>
<dbReference type="PROSITE" id="PS50194">
    <property type="entry name" value="FILAMIN_REPEAT"/>
    <property type="match status" value="1"/>
</dbReference>
<dbReference type="Gene3D" id="3.90.182.10">
    <property type="entry name" value="Toxin - Anthrax Protective Antigen,domain 1"/>
    <property type="match status" value="1"/>
</dbReference>
<dbReference type="EnsemblProtists" id="EKX51703">
    <property type="protein sequence ID" value="EKX51703"/>
    <property type="gene ID" value="GUITHDRAFT_134074"/>
</dbReference>
<evidence type="ECO:0000259" key="2">
    <source>
        <dbReference type="PROSITE" id="PS51820"/>
    </source>
</evidence>
<dbReference type="EMBL" id="JH992974">
    <property type="protein sequence ID" value="EKX51703.1"/>
    <property type="molecule type" value="Genomic_DNA"/>
</dbReference>
<reference evidence="3 5" key="1">
    <citation type="journal article" date="2012" name="Nature">
        <title>Algal genomes reveal evolutionary mosaicism and the fate of nucleomorphs.</title>
        <authorList>
            <consortium name="DOE Joint Genome Institute"/>
            <person name="Curtis B.A."/>
            <person name="Tanifuji G."/>
            <person name="Burki F."/>
            <person name="Gruber A."/>
            <person name="Irimia M."/>
            <person name="Maruyama S."/>
            <person name="Arias M.C."/>
            <person name="Ball S.G."/>
            <person name="Gile G.H."/>
            <person name="Hirakawa Y."/>
            <person name="Hopkins J.F."/>
            <person name="Kuo A."/>
            <person name="Rensing S.A."/>
            <person name="Schmutz J."/>
            <person name="Symeonidi A."/>
            <person name="Elias M."/>
            <person name="Eveleigh R.J."/>
            <person name="Herman E.K."/>
            <person name="Klute M.J."/>
            <person name="Nakayama T."/>
            <person name="Obornik M."/>
            <person name="Reyes-Prieto A."/>
            <person name="Armbrust E.V."/>
            <person name="Aves S.J."/>
            <person name="Beiko R.G."/>
            <person name="Coutinho P."/>
            <person name="Dacks J.B."/>
            <person name="Durnford D.G."/>
            <person name="Fast N.M."/>
            <person name="Green B.R."/>
            <person name="Grisdale C.J."/>
            <person name="Hempel F."/>
            <person name="Henrissat B."/>
            <person name="Hoppner M.P."/>
            <person name="Ishida K."/>
            <person name="Kim E."/>
            <person name="Koreny L."/>
            <person name="Kroth P.G."/>
            <person name="Liu Y."/>
            <person name="Malik S.B."/>
            <person name="Maier U.G."/>
            <person name="McRose D."/>
            <person name="Mock T."/>
            <person name="Neilson J.A."/>
            <person name="Onodera N.T."/>
            <person name="Poole A.M."/>
            <person name="Pritham E.J."/>
            <person name="Richards T.A."/>
            <person name="Rocap G."/>
            <person name="Roy S.W."/>
            <person name="Sarai C."/>
            <person name="Schaack S."/>
            <person name="Shirato S."/>
            <person name="Slamovits C.H."/>
            <person name="Spencer D.F."/>
            <person name="Suzuki S."/>
            <person name="Worden A.Z."/>
            <person name="Zauner S."/>
            <person name="Barry K."/>
            <person name="Bell C."/>
            <person name="Bharti A.K."/>
            <person name="Crow J.A."/>
            <person name="Grimwood J."/>
            <person name="Kramer R."/>
            <person name="Lindquist E."/>
            <person name="Lucas S."/>
            <person name="Salamov A."/>
            <person name="McFadden G.I."/>
            <person name="Lane C.E."/>
            <person name="Keeling P.J."/>
            <person name="Gray M.W."/>
            <person name="Grigoriev I.V."/>
            <person name="Archibald J.M."/>
        </authorList>
    </citation>
    <scope>NUCLEOTIDE SEQUENCE</scope>
    <source>
        <strain evidence="3 5">CCMP2712</strain>
    </source>
</reference>
<dbReference type="OrthoDB" id="442731at2759"/>
<reference evidence="4" key="3">
    <citation type="submission" date="2015-06" db="UniProtKB">
        <authorList>
            <consortium name="EnsemblProtists"/>
        </authorList>
    </citation>
    <scope>IDENTIFICATION</scope>
</reference>
<dbReference type="SMART" id="SM00758">
    <property type="entry name" value="PA14"/>
    <property type="match status" value="1"/>
</dbReference>
<dbReference type="KEGG" id="gtt:GUITHDRAFT_134074"/>
<gene>
    <name evidence="3" type="ORF">GUITHDRAFT_134074</name>
</gene>
<evidence type="ECO:0000256" key="1">
    <source>
        <dbReference type="PROSITE-ProRule" id="PRU00087"/>
    </source>
</evidence>
<name>L1JUD4_GUITC</name>
<feature type="repeat" description="Filamin" evidence="1">
    <location>
        <begin position="631"/>
        <end position="654"/>
    </location>
</feature>
<dbReference type="Pfam" id="PF07691">
    <property type="entry name" value="PA14"/>
    <property type="match status" value="1"/>
</dbReference>
<reference evidence="5" key="2">
    <citation type="submission" date="2012-11" db="EMBL/GenBank/DDBJ databases">
        <authorList>
            <person name="Kuo A."/>
            <person name="Curtis B.A."/>
            <person name="Tanifuji G."/>
            <person name="Burki F."/>
            <person name="Gruber A."/>
            <person name="Irimia M."/>
            <person name="Maruyama S."/>
            <person name="Arias M.C."/>
            <person name="Ball S.G."/>
            <person name="Gile G.H."/>
            <person name="Hirakawa Y."/>
            <person name="Hopkins J.F."/>
            <person name="Rensing S.A."/>
            <person name="Schmutz J."/>
            <person name="Symeonidi A."/>
            <person name="Elias M."/>
            <person name="Eveleigh R.J."/>
            <person name="Herman E.K."/>
            <person name="Klute M.J."/>
            <person name="Nakayama T."/>
            <person name="Obornik M."/>
            <person name="Reyes-Prieto A."/>
            <person name="Armbrust E.V."/>
            <person name="Aves S.J."/>
            <person name="Beiko R.G."/>
            <person name="Coutinho P."/>
            <person name="Dacks J.B."/>
            <person name="Durnford D.G."/>
            <person name="Fast N.M."/>
            <person name="Green B.R."/>
            <person name="Grisdale C."/>
            <person name="Hempe F."/>
            <person name="Henrissat B."/>
            <person name="Hoppner M.P."/>
            <person name="Ishida K.-I."/>
            <person name="Kim E."/>
            <person name="Koreny L."/>
            <person name="Kroth P.G."/>
            <person name="Liu Y."/>
            <person name="Malik S.-B."/>
            <person name="Maier U.G."/>
            <person name="McRose D."/>
            <person name="Mock T."/>
            <person name="Neilson J.A."/>
            <person name="Onodera N.T."/>
            <person name="Poole A.M."/>
            <person name="Pritham E.J."/>
            <person name="Richards T.A."/>
            <person name="Rocap G."/>
            <person name="Roy S.W."/>
            <person name="Sarai C."/>
            <person name="Schaack S."/>
            <person name="Shirato S."/>
            <person name="Slamovits C.H."/>
            <person name="Spencer D.F."/>
            <person name="Suzuki S."/>
            <person name="Worden A.Z."/>
            <person name="Zauner S."/>
            <person name="Barry K."/>
            <person name="Bell C."/>
            <person name="Bharti A.K."/>
            <person name="Crow J.A."/>
            <person name="Grimwood J."/>
            <person name="Kramer R."/>
            <person name="Lindquist E."/>
            <person name="Lucas S."/>
            <person name="Salamov A."/>
            <person name="McFadden G.I."/>
            <person name="Lane C.E."/>
            <person name="Keeling P.J."/>
            <person name="Gray M.W."/>
            <person name="Grigoriev I.V."/>
            <person name="Archibald J.M."/>
        </authorList>
    </citation>
    <scope>NUCLEOTIDE SEQUENCE</scope>
    <source>
        <strain evidence="5">CCMP2712</strain>
    </source>
</reference>
<evidence type="ECO:0000313" key="3">
    <source>
        <dbReference type="EMBL" id="EKX51703.1"/>
    </source>
</evidence>
<dbReference type="eggNOG" id="ENOG502S1C2">
    <property type="taxonomic scope" value="Eukaryota"/>
</dbReference>
<accession>L1JUD4</accession>
<dbReference type="PaxDb" id="55529-EKX51703"/>
<protein>
    <recommendedName>
        <fullName evidence="2">PA14 domain-containing protein</fullName>
    </recommendedName>
</protein>
<feature type="domain" description="PA14" evidence="2">
    <location>
        <begin position="1096"/>
        <end position="1237"/>
    </location>
</feature>
<dbReference type="RefSeq" id="XP_005838683.1">
    <property type="nucleotide sequence ID" value="XM_005838626.1"/>
</dbReference>
<dbReference type="Gene3D" id="2.60.40.10">
    <property type="entry name" value="Immunoglobulins"/>
    <property type="match status" value="2"/>
</dbReference>